<accession>A0AAV9Z7K1</accession>
<comment type="caution">
    <text evidence="2">The sequence shown here is derived from an EMBL/GenBank/DDBJ whole genome shotgun (WGS) entry which is preliminary data.</text>
</comment>
<evidence type="ECO:0000313" key="2">
    <source>
        <dbReference type="EMBL" id="KAK6974336.1"/>
    </source>
</evidence>
<evidence type="ECO:0000313" key="3">
    <source>
        <dbReference type="Proteomes" id="UP001362999"/>
    </source>
</evidence>
<organism evidence="2 3">
    <name type="scientific">Favolaschia claudopus</name>
    <dbReference type="NCBI Taxonomy" id="2862362"/>
    <lineage>
        <taxon>Eukaryota</taxon>
        <taxon>Fungi</taxon>
        <taxon>Dikarya</taxon>
        <taxon>Basidiomycota</taxon>
        <taxon>Agaricomycotina</taxon>
        <taxon>Agaricomycetes</taxon>
        <taxon>Agaricomycetidae</taxon>
        <taxon>Agaricales</taxon>
        <taxon>Marasmiineae</taxon>
        <taxon>Mycenaceae</taxon>
        <taxon>Favolaschia</taxon>
    </lineage>
</organism>
<proteinExistence type="predicted"/>
<dbReference type="AlphaFoldDB" id="A0AAV9Z7K1"/>
<reference evidence="2 3" key="1">
    <citation type="journal article" date="2024" name="J Genomics">
        <title>Draft genome sequencing and assembly of Favolaschia claudopus CIRM-BRFM 2984 isolated from oak limbs.</title>
        <authorList>
            <person name="Navarro D."/>
            <person name="Drula E."/>
            <person name="Chaduli D."/>
            <person name="Cazenave R."/>
            <person name="Ahrendt S."/>
            <person name="Wang J."/>
            <person name="Lipzen A."/>
            <person name="Daum C."/>
            <person name="Barry K."/>
            <person name="Grigoriev I.V."/>
            <person name="Favel A."/>
            <person name="Rosso M.N."/>
            <person name="Martin F."/>
        </authorList>
    </citation>
    <scope>NUCLEOTIDE SEQUENCE [LARGE SCALE GENOMIC DNA]</scope>
    <source>
        <strain evidence="2 3">CIRM-BRFM 2984</strain>
    </source>
</reference>
<feature type="region of interest" description="Disordered" evidence="1">
    <location>
        <begin position="59"/>
        <end position="94"/>
    </location>
</feature>
<dbReference type="EMBL" id="JAWWNJ010000185">
    <property type="protein sequence ID" value="KAK6974336.1"/>
    <property type="molecule type" value="Genomic_DNA"/>
</dbReference>
<feature type="compositionally biased region" description="Pro residues" evidence="1">
    <location>
        <begin position="71"/>
        <end position="81"/>
    </location>
</feature>
<keyword evidence="3" id="KW-1185">Reference proteome</keyword>
<evidence type="ECO:0000256" key="1">
    <source>
        <dbReference type="SAM" id="MobiDB-lite"/>
    </source>
</evidence>
<gene>
    <name evidence="2" type="ORF">R3P38DRAFT_598713</name>
</gene>
<protein>
    <submittedName>
        <fullName evidence="2">Uncharacterized protein</fullName>
    </submittedName>
</protein>
<dbReference type="Proteomes" id="UP001362999">
    <property type="component" value="Unassembled WGS sequence"/>
</dbReference>
<sequence>MSSALTSDYPLAMVIKNNSSASFSLFHAAEYLAGATTHPAQDPTTVYAWDSMATVGQTAPSETCHGHTLYSPPPSRNPVPHAPDASLDYPRSEPSPRVWLAARGKSWRDSYSFAMLYSKVMITIADDPHEHAQADGISILSVADPRCSRQLKPLSIRPAVQHRIADAIEEFRF</sequence>
<name>A0AAV9Z7K1_9AGAR</name>